<name>A0A6F8YIY8_9ACTN</name>
<feature type="region of interest" description="Disordered" evidence="1">
    <location>
        <begin position="32"/>
        <end position="56"/>
    </location>
</feature>
<protein>
    <submittedName>
        <fullName evidence="2">Uncharacterized protein</fullName>
    </submittedName>
</protein>
<sequence length="171" mass="18980">MLTLQDVLRWLQKLGVWPADMLPTDDAATLGLTDDDLDRQKAEERQQRAERERQRRTVNIDDKPFDLNDGFASLRAALDDALDRTPEFLTTPRKFTGLQEIDSRPGRGARTSGGGFGGGRSTSELSSLQKLGGGFRRRVVRVSVAGAALRRRLHSGVLGFEVPRAGLSRHR</sequence>
<gene>
    <name evidence="2" type="ORF">Psuf_034080</name>
</gene>
<proteinExistence type="predicted"/>
<feature type="region of interest" description="Disordered" evidence="1">
    <location>
        <begin position="97"/>
        <end position="125"/>
    </location>
</feature>
<evidence type="ECO:0000256" key="1">
    <source>
        <dbReference type="SAM" id="MobiDB-lite"/>
    </source>
</evidence>
<feature type="compositionally biased region" description="Gly residues" evidence="1">
    <location>
        <begin position="111"/>
        <end position="120"/>
    </location>
</feature>
<evidence type="ECO:0000313" key="3">
    <source>
        <dbReference type="Proteomes" id="UP000503011"/>
    </source>
</evidence>
<keyword evidence="3" id="KW-1185">Reference proteome</keyword>
<organism evidence="2 3">
    <name type="scientific">Phytohabitans suffuscus</name>
    <dbReference type="NCBI Taxonomy" id="624315"/>
    <lineage>
        <taxon>Bacteria</taxon>
        <taxon>Bacillati</taxon>
        <taxon>Actinomycetota</taxon>
        <taxon>Actinomycetes</taxon>
        <taxon>Micromonosporales</taxon>
        <taxon>Micromonosporaceae</taxon>
    </lineage>
</organism>
<dbReference type="RefSeq" id="WP_173152256.1">
    <property type="nucleotide sequence ID" value="NZ_AP022871.1"/>
</dbReference>
<dbReference type="AlphaFoldDB" id="A0A6F8YIY8"/>
<feature type="compositionally biased region" description="Basic and acidic residues" evidence="1">
    <location>
        <begin position="38"/>
        <end position="56"/>
    </location>
</feature>
<dbReference type="EMBL" id="AP022871">
    <property type="protein sequence ID" value="BCB86095.1"/>
    <property type="molecule type" value="Genomic_DNA"/>
</dbReference>
<dbReference type="KEGG" id="psuu:Psuf_034080"/>
<accession>A0A6F8YIY8</accession>
<reference evidence="2 3" key="1">
    <citation type="submission" date="2020-03" db="EMBL/GenBank/DDBJ databases">
        <title>Whole genome shotgun sequence of Phytohabitans suffuscus NBRC 105367.</title>
        <authorList>
            <person name="Komaki H."/>
            <person name="Tamura T."/>
        </authorList>
    </citation>
    <scope>NUCLEOTIDE SEQUENCE [LARGE SCALE GENOMIC DNA]</scope>
    <source>
        <strain evidence="2 3">NBRC 105367</strain>
    </source>
</reference>
<reference evidence="2 3" key="2">
    <citation type="submission" date="2020-03" db="EMBL/GenBank/DDBJ databases">
        <authorList>
            <person name="Ichikawa N."/>
            <person name="Kimura A."/>
            <person name="Kitahashi Y."/>
            <person name="Uohara A."/>
        </authorList>
    </citation>
    <scope>NUCLEOTIDE SEQUENCE [LARGE SCALE GENOMIC DNA]</scope>
    <source>
        <strain evidence="2 3">NBRC 105367</strain>
    </source>
</reference>
<evidence type="ECO:0000313" key="2">
    <source>
        <dbReference type="EMBL" id="BCB86095.1"/>
    </source>
</evidence>
<dbReference type="Proteomes" id="UP000503011">
    <property type="component" value="Chromosome"/>
</dbReference>